<dbReference type="Proteomes" id="UP000070133">
    <property type="component" value="Unassembled WGS sequence"/>
</dbReference>
<proteinExistence type="predicted"/>
<organism evidence="1 2">
    <name type="scientific">Pseudocercospora eumusae</name>
    <dbReference type="NCBI Taxonomy" id="321146"/>
    <lineage>
        <taxon>Eukaryota</taxon>
        <taxon>Fungi</taxon>
        <taxon>Dikarya</taxon>
        <taxon>Ascomycota</taxon>
        <taxon>Pezizomycotina</taxon>
        <taxon>Dothideomycetes</taxon>
        <taxon>Dothideomycetidae</taxon>
        <taxon>Mycosphaerellales</taxon>
        <taxon>Mycosphaerellaceae</taxon>
        <taxon>Pseudocercospora</taxon>
    </lineage>
</organism>
<comment type="caution">
    <text evidence="1">The sequence shown here is derived from an EMBL/GenBank/DDBJ whole genome shotgun (WGS) entry which is preliminary data.</text>
</comment>
<name>A0A139HPC5_9PEZI</name>
<keyword evidence="2" id="KW-1185">Reference proteome</keyword>
<evidence type="ECO:0000313" key="2">
    <source>
        <dbReference type="Proteomes" id="UP000070133"/>
    </source>
</evidence>
<evidence type="ECO:0000313" key="1">
    <source>
        <dbReference type="EMBL" id="KXT04334.1"/>
    </source>
</evidence>
<accession>A0A139HPC5</accession>
<sequence length="94" mass="10401">MKVSAVTAITLSVQSAIDGLKLPPTVDQRWRIVELKHEKASTDNTNPRKTYPATGAMSRNVFSYKLIVLITVNNERPQHVKNAPPPEILVPLGQ</sequence>
<protein>
    <submittedName>
        <fullName evidence="1">Uncharacterized protein</fullName>
    </submittedName>
</protein>
<gene>
    <name evidence="1" type="ORF">AC578_7916</name>
</gene>
<dbReference type="AlphaFoldDB" id="A0A139HPC5"/>
<reference evidence="1 2" key="1">
    <citation type="submission" date="2015-07" db="EMBL/GenBank/DDBJ databases">
        <title>Comparative genomics of the Sigatoka disease complex on banana suggests a link between parallel evolutionary changes in Pseudocercospora fijiensis and Pseudocercospora eumusae and increased virulence on the banana host.</title>
        <authorList>
            <person name="Chang T.-C."/>
            <person name="Salvucci A."/>
            <person name="Crous P.W."/>
            <person name="Stergiopoulos I."/>
        </authorList>
    </citation>
    <scope>NUCLEOTIDE SEQUENCE [LARGE SCALE GENOMIC DNA]</scope>
    <source>
        <strain evidence="1 2">CBS 114824</strain>
    </source>
</reference>
<dbReference type="EMBL" id="LFZN01000022">
    <property type="protein sequence ID" value="KXT04334.1"/>
    <property type="molecule type" value="Genomic_DNA"/>
</dbReference>